<evidence type="ECO:0000313" key="3">
    <source>
        <dbReference type="EMBL" id="CAD6206350.1"/>
    </source>
</evidence>
<comment type="similarity">
    <text evidence="1">Belongs to the IST1 family.</text>
</comment>
<dbReference type="Proteomes" id="UP000604825">
    <property type="component" value="Unassembled WGS sequence"/>
</dbReference>
<feature type="region of interest" description="Disordered" evidence="2">
    <location>
        <begin position="190"/>
        <end position="228"/>
    </location>
</feature>
<dbReference type="PANTHER" id="PTHR12161">
    <property type="entry name" value="IST1 FAMILY MEMBER"/>
    <property type="match status" value="1"/>
</dbReference>
<feature type="compositionally biased region" description="Basic and acidic residues" evidence="2">
    <location>
        <begin position="284"/>
        <end position="302"/>
    </location>
</feature>
<feature type="region of interest" description="Disordered" evidence="2">
    <location>
        <begin position="284"/>
        <end position="343"/>
    </location>
</feature>
<dbReference type="AlphaFoldDB" id="A0A811MH66"/>
<reference evidence="3" key="1">
    <citation type="submission" date="2020-10" db="EMBL/GenBank/DDBJ databases">
        <authorList>
            <person name="Han B."/>
            <person name="Lu T."/>
            <person name="Zhao Q."/>
            <person name="Huang X."/>
            <person name="Zhao Y."/>
        </authorList>
    </citation>
    <scope>NUCLEOTIDE SEQUENCE</scope>
</reference>
<dbReference type="InterPro" id="IPR005061">
    <property type="entry name" value="Ist1"/>
</dbReference>
<dbReference type="FunFam" id="1.20.1260.60:FF:000002">
    <property type="entry name" value="Vacuolar protein sorting-associated protein IST1"/>
    <property type="match status" value="1"/>
</dbReference>
<evidence type="ECO:0000313" key="4">
    <source>
        <dbReference type="Proteomes" id="UP000604825"/>
    </source>
</evidence>
<evidence type="ECO:0000256" key="1">
    <source>
        <dbReference type="ARBA" id="ARBA00005536"/>
    </source>
</evidence>
<dbReference type="PANTHER" id="PTHR12161:SF16">
    <property type="entry name" value="REGULATOR OF VPS4 ACTIVITY IN THE MVB PATHWAY PROTEIN"/>
    <property type="match status" value="1"/>
</dbReference>
<comment type="caution">
    <text evidence="3">The sequence shown here is derived from an EMBL/GenBank/DDBJ whole genome shotgun (WGS) entry which is preliminary data.</text>
</comment>
<dbReference type="Gene3D" id="1.20.1260.60">
    <property type="entry name" value="Vacuolar protein sorting-associated protein Ist1"/>
    <property type="match status" value="1"/>
</dbReference>
<sequence length="343" mass="37783">MGRRLDVLLGRTTKQTARLKSLLGLAVTRLGVVRGHRQVRCGQARGDVEQLLRLGHTDRALDRAEHVVREQNALDVLAELEAYCTLIVERAALVDAHRDCPEELREAAAGLVYAAARCGDLPELQEVRGILAAKFGREFVSAASNLRSGCGINAKIVQKLSTKQPSLESRQLVLQEIAAEKGIAVRIYEPPPYEDSGHSNHNHRKTKHDDDERIRRTPPVDDWDEDISGDSAQRYKDVEAAAQAAFESAASAAAAAKAAMELSRGEPRGPRTGRMQMDPEIEKRDEVLDGKKSEKIGHDRSNSSEVETMPEDEANHGNVAVTKLKQREPARGKPASVRTKWGF</sequence>
<dbReference type="GO" id="GO:0015031">
    <property type="term" value="P:protein transport"/>
    <property type="evidence" value="ECO:0007669"/>
    <property type="project" value="InterPro"/>
</dbReference>
<dbReference type="Pfam" id="PF03398">
    <property type="entry name" value="Ist1"/>
    <property type="match status" value="1"/>
</dbReference>
<proteinExistence type="inferred from homology"/>
<gene>
    <name evidence="3" type="ORF">NCGR_LOCUS4073</name>
</gene>
<evidence type="ECO:0008006" key="5">
    <source>
        <dbReference type="Google" id="ProtNLM"/>
    </source>
</evidence>
<organism evidence="3 4">
    <name type="scientific">Miscanthus lutarioriparius</name>
    <dbReference type="NCBI Taxonomy" id="422564"/>
    <lineage>
        <taxon>Eukaryota</taxon>
        <taxon>Viridiplantae</taxon>
        <taxon>Streptophyta</taxon>
        <taxon>Embryophyta</taxon>
        <taxon>Tracheophyta</taxon>
        <taxon>Spermatophyta</taxon>
        <taxon>Magnoliopsida</taxon>
        <taxon>Liliopsida</taxon>
        <taxon>Poales</taxon>
        <taxon>Poaceae</taxon>
        <taxon>PACMAD clade</taxon>
        <taxon>Panicoideae</taxon>
        <taxon>Andropogonodae</taxon>
        <taxon>Andropogoneae</taxon>
        <taxon>Saccharinae</taxon>
        <taxon>Miscanthus</taxon>
    </lineage>
</organism>
<dbReference type="InterPro" id="IPR042277">
    <property type="entry name" value="IST1-like"/>
</dbReference>
<dbReference type="OrthoDB" id="29853at2759"/>
<name>A0A811MH66_9POAL</name>
<keyword evidence="4" id="KW-1185">Reference proteome</keyword>
<evidence type="ECO:0000256" key="2">
    <source>
        <dbReference type="SAM" id="MobiDB-lite"/>
    </source>
</evidence>
<accession>A0A811MH66</accession>
<dbReference type="EMBL" id="CAJGYO010000001">
    <property type="protein sequence ID" value="CAD6206350.1"/>
    <property type="molecule type" value="Genomic_DNA"/>
</dbReference>
<feature type="compositionally biased region" description="Basic and acidic residues" evidence="2">
    <location>
        <begin position="207"/>
        <end position="219"/>
    </location>
</feature>
<protein>
    <recommendedName>
        <fullName evidence="5">IST1-like protein</fullName>
    </recommendedName>
</protein>